<dbReference type="PANTHER" id="PTHR31155">
    <property type="entry name" value="ACYL- ACYL-CARRIER-PROTEIN DESATURASE-RELATED"/>
    <property type="match status" value="1"/>
</dbReference>
<keyword evidence="7" id="KW-0934">Plastid</keyword>
<keyword evidence="21" id="KW-1185">Reference proteome</keyword>
<keyword evidence="13" id="KW-0443">Lipid metabolism</keyword>
<dbReference type="AlphaFoldDB" id="A0AAD4JIF9"/>
<sequence length="1168" mass="133861">MTPKWDGSDQKKKPQKRKRLEPSLYTVNPEEKQAKIEALRNEINSLVKFCKDLSFRSRWALMENVEKLESSSASLNHVIACLMEESDLPLSILVDEIFEKVKDRIGNGENVTRATVKSSVLMIGQRSCYGLASADADLLEDEAEVALWCWETRDLKLIPKLERVSVKVRRTCRRKIQERITAVTAMVSALEKSEDHPNYRHDLVKASEKLGKVLNEADIRLLMENMSQKNGAEMAVKEAKKEEKMLIKQMEKNKQEMEKAKKKRERELQREMLQSEKEQKRLRSETEKEEKRREKEEYEMQKQQKRQQEEAEKDQKRKSKEEAELRKQLALQKQASLMEQFLKRKKSASSQNESPSNKAITSISSPDLVEKESETVTANMDSVLVRNAEIESEAIWKSHLNSWHCIGHSIRSKRNAHWSLRQKPKTELVKELKLTINSEITCDEDQVEEKNVDGLIDPNIDGRQSQISTDRPLPDCQKRTRSMQLLQFDKSHRPAFYGVWPRKSQVIGARHPFAKDQDIDYEIDSDEEWEEEEPGESLSDCEKDEEDESTEEQQKVDDEDESEDEFFVPDGYLSENEGVQTDEMESDELDHQEASNLPNSKVQVQTEEFCTLLRQQKYLNNMTEHALKKNQPLIILNLMHEKTTLLPAEELTGSEKIEKMCLQALCIRSLPDFPEAEISIHKDEVDGDLEASSKKSSPTPPATAAAISDSDLPQIISIINSCPHGIGKIAGSLHNMFPAFSKSQLRNKVREISEFSENRWQVKKEILSKFGLSISPVEMALKLCVTPSKMPSFPGSQLRSHRVSMASTIHSPSVDAGKGKKPFSSPREVRVQVTHPLPPEKREIFDSLQDWAEENILVLLKPVEKCWQPNDFLPDPSSEGFEEQVRELRKRTKEIPDDYFVVLVGDMITEEALPTYQTMLNTLDSVRDETGASLTPWAIWTRAWTAEENRHGDLLNKYLYLSGRVDMRQIEKTIQYLIGSGMDPGTDKNPYLGFIYTSFQERATFVSHGNTARLAKEHGDLKLAQICGIIAADEKRHETAYTKIVEKLFEIDPDGTVLALADMMRKKISMPAHLMYDGADDNLFEHFSSVAQRLGVYTAKDYADILEFLVARWEVEKLTGLSGEGRKAQDYVCGLPPRIRRLEERAQTRVKQAALVPFSWIYGREVKL</sequence>
<evidence type="ECO:0000256" key="10">
    <source>
        <dbReference type="ARBA" id="ARBA00022946"/>
    </source>
</evidence>
<feature type="domain" description="Chromatin assembly factor 1 subunit Cac1-like C-terminal" evidence="19">
    <location>
        <begin position="712"/>
        <end position="762"/>
    </location>
</feature>
<feature type="region of interest" description="Disordered" evidence="17">
    <location>
        <begin position="1"/>
        <end position="24"/>
    </location>
</feature>
<evidence type="ECO:0000256" key="14">
    <source>
        <dbReference type="ARBA" id="ARBA00023160"/>
    </source>
</evidence>
<comment type="pathway">
    <text evidence="2">Lipid metabolism; fatty acid metabolism.</text>
</comment>
<evidence type="ECO:0000256" key="17">
    <source>
        <dbReference type="SAM" id="MobiDB-lite"/>
    </source>
</evidence>
<evidence type="ECO:0000256" key="12">
    <source>
        <dbReference type="ARBA" id="ARBA00023004"/>
    </source>
</evidence>
<comment type="subunit">
    <text evidence="4 16">Homodimer.</text>
</comment>
<evidence type="ECO:0000256" key="7">
    <source>
        <dbReference type="ARBA" id="ARBA00022640"/>
    </source>
</evidence>
<evidence type="ECO:0000256" key="11">
    <source>
        <dbReference type="ARBA" id="ARBA00023002"/>
    </source>
</evidence>
<keyword evidence="6 16" id="KW-0150">Chloroplast</keyword>
<organism evidence="20 21">
    <name type="scientific">Perilla frutescens var. hirtella</name>
    <name type="common">Perilla citriodora</name>
    <name type="synonym">Perilla setoyensis</name>
    <dbReference type="NCBI Taxonomy" id="608512"/>
    <lineage>
        <taxon>Eukaryota</taxon>
        <taxon>Viridiplantae</taxon>
        <taxon>Streptophyta</taxon>
        <taxon>Embryophyta</taxon>
        <taxon>Tracheophyta</taxon>
        <taxon>Spermatophyta</taxon>
        <taxon>Magnoliopsida</taxon>
        <taxon>eudicotyledons</taxon>
        <taxon>Gunneridae</taxon>
        <taxon>Pentapetalae</taxon>
        <taxon>asterids</taxon>
        <taxon>lamiids</taxon>
        <taxon>Lamiales</taxon>
        <taxon>Lamiaceae</taxon>
        <taxon>Nepetoideae</taxon>
        <taxon>Elsholtzieae</taxon>
        <taxon>Perilla</taxon>
    </lineage>
</organism>
<dbReference type="Pfam" id="PF21796">
    <property type="entry name" value="Cac1_C"/>
    <property type="match status" value="1"/>
</dbReference>
<dbReference type="InterPro" id="IPR048800">
    <property type="entry name" value="Cac1-like_C"/>
</dbReference>
<feature type="domain" description="Chromatin assembly factor 1 subunit A dimerization" evidence="18">
    <location>
        <begin position="484"/>
        <end position="553"/>
    </location>
</feature>
<dbReference type="InterPro" id="IPR009078">
    <property type="entry name" value="Ferritin-like_SF"/>
</dbReference>
<keyword evidence="12" id="KW-0408">Iron</keyword>
<protein>
    <recommendedName>
        <fullName evidence="15 16">Acyl-[acyl-carrier-protein] desaturase</fullName>
        <ecNumber evidence="16">1.14.19.-</ecNumber>
    </recommendedName>
</protein>
<evidence type="ECO:0000256" key="4">
    <source>
        <dbReference type="ARBA" id="ARBA00011738"/>
    </source>
</evidence>
<dbReference type="FunFam" id="1.10.620.20:FF:000002">
    <property type="entry name" value="Stearoyl-[acyl-carrier-protein] 9-desaturase, chloroplastic"/>
    <property type="match status" value="1"/>
</dbReference>
<evidence type="ECO:0000256" key="9">
    <source>
        <dbReference type="ARBA" id="ARBA00022832"/>
    </source>
</evidence>
<comment type="similarity">
    <text evidence="3 16">Belongs to the fatty acid desaturase type 2 family.</text>
</comment>
<dbReference type="GO" id="GO:0006633">
    <property type="term" value="P:fatty acid biosynthetic process"/>
    <property type="evidence" value="ECO:0007669"/>
    <property type="project" value="UniProtKB-KW"/>
</dbReference>
<proteinExistence type="inferred from homology"/>
<dbReference type="EC" id="1.14.19.-" evidence="16"/>
<dbReference type="CDD" id="cd01050">
    <property type="entry name" value="Acyl_ACP_Desat"/>
    <property type="match status" value="1"/>
</dbReference>
<evidence type="ECO:0000259" key="18">
    <source>
        <dbReference type="Pfam" id="PF12253"/>
    </source>
</evidence>
<comment type="function">
    <text evidence="16">Introduction of a cis double bond between carbons of the acyl chain.</text>
</comment>
<evidence type="ECO:0000313" key="20">
    <source>
        <dbReference type="EMBL" id="KAH6834377.1"/>
    </source>
</evidence>
<dbReference type="Pfam" id="PF12253">
    <property type="entry name" value="CAF1A_dimeriz"/>
    <property type="match status" value="1"/>
</dbReference>
<evidence type="ECO:0000256" key="5">
    <source>
        <dbReference type="ARBA" id="ARBA00022516"/>
    </source>
</evidence>
<evidence type="ECO:0000256" key="3">
    <source>
        <dbReference type="ARBA" id="ARBA00008749"/>
    </source>
</evidence>
<dbReference type="PANTHER" id="PTHR31155:SF27">
    <property type="entry name" value="STEAROYL-[ACYL-CARRIER-PROTEIN] 9-DESATURASE 5, CHLOROPLASTIC"/>
    <property type="match status" value="1"/>
</dbReference>
<comment type="subcellular location">
    <subcellularLocation>
        <location evidence="1">Plastid</location>
        <location evidence="1">Chloroplast</location>
    </subcellularLocation>
</comment>
<dbReference type="Pfam" id="PF03405">
    <property type="entry name" value="FA_desaturase_2"/>
    <property type="match status" value="1"/>
</dbReference>
<dbReference type="GO" id="GO:0009570">
    <property type="term" value="C:chloroplast stroma"/>
    <property type="evidence" value="ECO:0007669"/>
    <property type="project" value="TreeGrafter"/>
</dbReference>
<dbReference type="PROSITE" id="PS00574">
    <property type="entry name" value="FATTY_ACID_DESATUR_2"/>
    <property type="match status" value="1"/>
</dbReference>
<dbReference type="InterPro" id="IPR005803">
    <property type="entry name" value="FADS-2_CS"/>
</dbReference>
<keyword evidence="9" id="KW-0276">Fatty acid metabolism</keyword>
<evidence type="ECO:0000256" key="2">
    <source>
        <dbReference type="ARBA" id="ARBA00004872"/>
    </source>
</evidence>
<feature type="region of interest" description="Disordered" evidence="17">
    <location>
        <begin position="341"/>
        <end position="374"/>
    </location>
</feature>
<feature type="region of interest" description="Disordered" evidence="17">
    <location>
        <begin position="252"/>
        <end position="326"/>
    </location>
</feature>
<feature type="region of interest" description="Disordered" evidence="17">
    <location>
        <begin position="454"/>
        <end position="475"/>
    </location>
</feature>
<keyword evidence="8" id="KW-0479">Metal-binding</keyword>
<dbReference type="GO" id="GO:0046872">
    <property type="term" value="F:metal ion binding"/>
    <property type="evidence" value="ECO:0007669"/>
    <property type="project" value="UniProtKB-KW"/>
</dbReference>
<dbReference type="InterPro" id="IPR022043">
    <property type="entry name" value="CAF1A_DD"/>
</dbReference>
<feature type="region of interest" description="Disordered" evidence="17">
    <location>
        <begin position="525"/>
        <end position="573"/>
    </location>
</feature>
<keyword evidence="14 16" id="KW-0275">Fatty acid biosynthesis</keyword>
<dbReference type="EMBL" id="SDAM02000052">
    <property type="protein sequence ID" value="KAH6834377.1"/>
    <property type="molecule type" value="Genomic_DNA"/>
</dbReference>
<evidence type="ECO:0000256" key="13">
    <source>
        <dbReference type="ARBA" id="ARBA00023098"/>
    </source>
</evidence>
<dbReference type="Proteomes" id="UP001190926">
    <property type="component" value="Unassembled WGS sequence"/>
</dbReference>
<evidence type="ECO:0000313" key="21">
    <source>
        <dbReference type="Proteomes" id="UP001190926"/>
    </source>
</evidence>
<evidence type="ECO:0000256" key="15">
    <source>
        <dbReference type="ARBA" id="ARBA00030374"/>
    </source>
</evidence>
<dbReference type="InterPro" id="IPR005067">
    <property type="entry name" value="Fatty_acid_desaturase-2"/>
</dbReference>
<dbReference type="SUPFAM" id="SSF47240">
    <property type="entry name" value="Ferritin-like"/>
    <property type="match status" value="1"/>
</dbReference>
<evidence type="ECO:0000259" key="19">
    <source>
        <dbReference type="Pfam" id="PF21796"/>
    </source>
</evidence>
<feature type="region of interest" description="Disordered" evidence="17">
    <location>
        <begin position="684"/>
        <end position="706"/>
    </location>
</feature>
<feature type="compositionally biased region" description="Polar residues" evidence="17">
    <location>
        <begin position="348"/>
        <end position="365"/>
    </location>
</feature>
<keyword evidence="10" id="KW-0809">Transit peptide</keyword>
<comment type="caution">
    <text evidence="20">The sequence shown here is derived from an EMBL/GenBank/DDBJ whole genome shotgun (WGS) entry which is preliminary data.</text>
</comment>
<keyword evidence="11 16" id="KW-0560">Oxidoreductase</keyword>
<comment type="cofactor">
    <cofactor evidence="16">
        <name>Fe(2+)</name>
        <dbReference type="ChEBI" id="CHEBI:29033"/>
    </cofactor>
    <text evidence="16">Binds 2 Fe(2+) ions per subunit.</text>
</comment>
<keyword evidence="5 16" id="KW-0444">Lipid biosynthesis</keyword>
<dbReference type="InterPro" id="IPR012348">
    <property type="entry name" value="RNR-like"/>
</dbReference>
<name>A0AAD4JIF9_PERFH</name>
<dbReference type="GO" id="GO:0045300">
    <property type="term" value="F:stearoyl-[ACP] desaturase activity"/>
    <property type="evidence" value="ECO:0007669"/>
    <property type="project" value="InterPro"/>
</dbReference>
<evidence type="ECO:0000256" key="8">
    <source>
        <dbReference type="ARBA" id="ARBA00022723"/>
    </source>
</evidence>
<evidence type="ECO:0000256" key="1">
    <source>
        <dbReference type="ARBA" id="ARBA00004229"/>
    </source>
</evidence>
<feature type="compositionally biased region" description="Basic and acidic residues" evidence="17">
    <location>
        <begin position="1"/>
        <end position="12"/>
    </location>
</feature>
<evidence type="ECO:0000256" key="6">
    <source>
        <dbReference type="ARBA" id="ARBA00022528"/>
    </source>
</evidence>
<dbReference type="Gene3D" id="1.10.620.20">
    <property type="entry name" value="Ribonucleotide Reductase, subunit A"/>
    <property type="match status" value="1"/>
</dbReference>
<gene>
    <name evidence="20" type="ORF">C2S53_012124</name>
</gene>
<feature type="compositionally biased region" description="Acidic residues" evidence="17">
    <location>
        <begin position="525"/>
        <end position="535"/>
    </location>
</feature>
<reference evidence="20 21" key="1">
    <citation type="journal article" date="2021" name="Nat. Commun.">
        <title>Incipient diploidization of the medicinal plant Perilla within 10,000 years.</title>
        <authorList>
            <person name="Zhang Y."/>
            <person name="Shen Q."/>
            <person name="Leng L."/>
            <person name="Zhang D."/>
            <person name="Chen S."/>
            <person name="Shi Y."/>
            <person name="Ning Z."/>
            <person name="Chen S."/>
        </authorList>
    </citation>
    <scope>NUCLEOTIDE SEQUENCE [LARGE SCALE GENOMIC DNA]</scope>
    <source>
        <strain evidence="21">cv. PC099</strain>
    </source>
</reference>
<feature type="compositionally biased region" description="Low complexity" evidence="17">
    <location>
        <begin position="694"/>
        <end position="706"/>
    </location>
</feature>
<evidence type="ECO:0000256" key="16">
    <source>
        <dbReference type="RuleBase" id="RU000582"/>
    </source>
</evidence>
<feature type="compositionally biased region" description="Acidic residues" evidence="17">
    <location>
        <begin position="542"/>
        <end position="567"/>
    </location>
</feature>
<accession>A0AAD4JIF9</accession>